<protein>
    <submittedName>
        <fullName evidence="1">Uncharacterized protein</fullName>
    </submittedName>
</protein>
<organism evidence="1 2">
    <name type="scientific">Senna tora</name>
    <dbReference type="NCBI Taxonomy" id="362788"/>
    <lineage>
        <taxon>Eukaryota</taxon>
        <taxon>Viridiplantae</taxon>
        <taxon>Streptophyta</taxon>
        <taxon>Embryophyta</taxon>
        <taxon>Tracheophyta</taxon>
        <taxon>Spermatophyta</taxon>
        <taxon>Magnoliopsida</taxon>
        <taxon>eudicotyledons</taxon>
        <taxon>Gunneridae</taxon>
        <taxon>Pentapetalae</taxon>
        <taxon>rosids</taxon>
        <taxon>fabids</taxon>
        <taxon>Fabales</taxon>
        <taxon>Fabaceae</taxon>
        <taxon>Caesalpinioideae</taxon>
        <taxon>Cassia clade</taxon>
        <taxon>Senna</taxon>
    </lineage>
</organism>
<evidence type="ECO:0000313" key="2">
    <source>
        <dbReference type="Proteomes" id="UP000634136"/>
    </source>
</evidence>
<dbReference type="AlphaFoldDB" id="A0A834X1V9"/>
<sequence length="20" mass="2227">MATVRWEGEILMKLGYGGSK</sequence>
<dbReference type="Proteomes" id="UP000634136">
    <property type="component" value="Unassembled WGS sequence"/>
</dbReference>
<keyword evidence="2" id="KW-1185">Reference proteome</keyword>
<comment type="caution">
    <text evidence="1">The sequence shown here is derived from an EMBL/GenBank/DDBJ whole genome shotgun (WGS) entry which is preliminary data.</text>
</comment>
<gene>
    <name evidence="1" type="ORF">G2W53_005400</name>
</gene>
<reference evidence="1" key="1">
    <citation type="submission" date="2020-09" db="EMBL/GenBank/DDBJ databases">
        <title>Genome-Enabled Discovery of Anthraquinone Biosynthesis in Senna tora.</title>
        <authorList>
            <person name="Kang S.-H."/>
            <person name="Pandey R.P."/>
            <person name="Lee C.-M."/>
            <person name="Sim J.-S."/>
            <person name="Jeong J.-T."/>
            <person name="Choi B.-S."/>
            <person name="Jung M."/>
            <person name="Ginzburg D."/>
            <person name="Zhao K."/>
            <person name="Won S.Y."/>
            <person name="Oh T.-J."/>
            <person name="Yu Y."/>
            <person name="Kim N.-H."/>
            <person name="Lee O.R."/>
            <person name="Lee T.-H."/>
            <person name="Bashyal P."/>
            <person name="Kim T.-S."/>
            <person name="Lee W.-H."/>
            <person name="Kawkins C."/>
            <person name="Kim C.-K."/>
            <person name="Kim J.S."/>
            <person name="Ahn B.O."/>
            <person name="Rhee S.Y."/>
            <person name="Sohng J.K."/>
        </authorList>
    </citation>
    <scope>NUCLEOTIDE SEQUENCE</scope>
    <source>
        <tissue evidence="1">Leaf</tissue>
    </source>
</reference>
<evidence type="ECO:0000313" key="1">
    <source>
        <dbReference type="EMBL" id="KAF7836918.1"/>
    </source>
</evidence>
<name>A0A834X1V9_9FABA</name>
<proteinExistence type="predicted"/>
<dbReference type="EMBL" id="JAAIUW010000003">
    <property type="protein sequence ID" value="KAF7836918.1"/>
    <property type="molecule type" value="Genomic_DNA"/>
</dbReference>
<accession>A0A834X1V9</accession>